<feature type="non-terminal residue" evidence="2">
    <location>
        <position position="1"/>
    </location>
</feature>
<keyword evidence="1" id="KW-1133">Transmembrane helix</keyword>
<feature type="transmembrane region" description="Helical" evidence="1">
    <location>
        <begin position="254"/>
        <end position="282"/>
    </location>
</feature>
<sequence length="433" mass="48792">MDLLPEELQLLSISEIVRESISIPKRSPRTFYLVTLSLIFPLSFAILAHSLFTHPLISQLQSPFDDPSQTSHEWTLLLIIQFCYLLFLFAFSLLSTAAVVFTVASLYTSKPVSFSSTLAAIPRVFRRLFITFLWVTLLMILYNSLILLSLLLLLVALDTQNSLLMLFAVLVILSLFLLAHVYITALWHLASVVSVLEPVYGLAAMKKSYHLLKGRIKYAAVLVSAYLFVCGLISGSFSAVVVHGGDDYAVFTRILVGGFLVGLLVIVNLVGLLVQSVFYYVCKSYHHQGIDKSALHDHLGGYLGEYVPLKSSIQMENMDIEPTWRAYCCHFLTCLLLIKNSSKKVARLFVNDIDGRMFFHSTNVSASDLVMLDKPFSDVSLDLRMFGSSWARARPNLTRVQDLITRQEDWLRTTLYQKNEQINQIGTLLQITN</sequence>
<feature type="transmembrane region" description="Helical" evidence="1">
    <location>
        <begin position="216"/>
        <end position="242"/>
    </location>
</feature>
<dbReference type="EMBL" id="QJKJ01006019">
    <property type="protein sequence ID" value="RDX88201.1"/>
    <property type="molecule type" value="Genomic_DNA"/>
</dbReference>
<feature type="transmembrane region" description="Helical" evidence="1">
    <location>
        <begin position="128"/>
        <end position="157"/>
    </location>
</feature>
<feature type="transmembrane region" description="Helical" evidence="1">
    <location>
        <begin position="163"/>
        <end position="196"/>
    </location>
</feature>
<keyword evidence="1" id="KW-0812">Transmembrane</keyword>
<dbReference type="Proteomes" id="UP000257109">
    <property type="component" value="Unassembled WGS sequence"/>
</dbReference>
<feature type="transmembrane region" description="Helical" evidence="1">
    <location>
        <begin position="31"/>
        <end position="54"/>
    </location>
</feature>
<evidence type="ECO:0000256" key="1">
    <source>
        <dbReference type="SAM" id="Phobius"/>
    </source>
</evidence>
<dbReference type="PANTHER" id="PTHR33133">
    <property type="entry name" value="OS08G0107100 PROTEIN-RELATED"/>
    <property type="match status" value="1"/>
</dbReference>
<reference evidence="2" key="1">
    <citation type="submission" date="2018-05" db="EMBL/GenBank/DDBJ databases">
        <title>Draft genome of Mucuna pruriens seed.</title>
        <authorList>
            <person name="Nnadi N.E."/>
            <person name="Vos R."/>
            <person name="Hasami M.H."/>
            <person name="Devisetty U.K."/>
            <person name="Aguiy J.C."/>
        </authorList>
    </citation>
    <scope>NUCLEOTIDE SEQUENCE [LARGE SCALE GENOMIC DNA]</scope>
    <source>
        <strain evidence="2">JCA_2017</strain>
    </source>
</reference>
<evidence type="ECO:0000313" key="3">
    <source>
        <dbReference type="Proteomes" id="UP000257109"/>
    </source>
</evidence>
<dbReference type="OrthoDB" id="1908649at2759"/>
<keyword evidence="1" id="KW-0472">Membrane</keyword>
<dbReference type="STRING" id="157652.A0A371GCE8"/>
<name>A0A371GCE8_MUCPR</name>
<organism evidence="2 3">
    <name type="scientific">Mucuna pruriens</name>
    <name type="common">Velvet bean</name>
    <name type="synonym">Dolichos pruriens</name>
    <dbReference type="NCBI Taxonomy" id="157652"/>
    <lineage>
        <taxon>Eukaryota</taxon>
        <taxon>Viridiplantae</taxon>
        <taxon>Streptophyta</taxon>
        <taxon>Embryophyta</taxon>
        <taxon>Tracheophyta</taxon>
        <taxon>Spermatophyta</taxon>
        <taxon>Magnoliopsida</taxon>
        <taxon>eudicotyledons</taxon>
        <taxon>Gunneridae</taxon>
        <taxon>Pentapetalae</taxon>
        <taxon>rosids</taxon>
        <taxon>fabids</taxon>
        <taxon>Fabales</taxon>
        <taxon>Fabaceae</taxon>
        <taxon>Papilionoideae</taxon>
        <taxon>50 kb inversion clade</taxon>
        <taxon>NPAAA clade</taxon>
        <taxon>indigoferoid/millettioid clade</taxon>
        <taxon>Phaseoleae</taxon>
        <taxon>Mucuna</taxon>
    </lineage>
</organism>
<accession>A0A371GCE8</accession>
<evidence type="ECO:0000313" key="2">
    <source>
        <dbReference type="EMBL" id="RDX88201.1"/>
    </source>
</evidence>
<comment type="caution">
    <text evidence="2">The sequence shown here is derived from an EMBL/GenBank/DDBJ whole genome shotgun (WGS) entry which is preliminary data.</text>
</comment>
<dbReference type="AlphaFoldDB" id="A0A371GCE8"/>
<proteinExistence type="predicted"/>
<protein>
    <submittedName>
        <fullName evidence="2">Uncharacterized protein</fullName>
    </submittedName>
</protein>
<keyword evidence="3" id="KW-1185">Reference proteome</keyword>
<feature type="transmembrane region" description="Helical" evidence="1">
    <location>
        <begin position="74"/>
        <end position="107"/>
    </location>
</feature>
<gene>
    <name evidence="2" type="ORF">CR513_30237</name>
</gene>
<dbReference type="PANTHER" id="PTHR33133:SF24">
    <property type="entry name" value="OS01G0800300 PROTEIN"/>
    <property type="match status" value="1"/>
</dbReference>